<accession>A0A846MT05</accession>
<sequence>MKASRASLLMLHLILFCLLAIPRGYGQSRTDIHYLYHSVFIYNFCKYIQWPEDNRLHIIGVLGDSPILQGLYRMARAKSSPYMRFIIRKYEDIEDIESNCHILFIPNTFALTPYRKAKLLQKIAGMPLLVLTENEEYIQEFSSINFIVKDSKLIFQINPQNIEKTGLKVSYQLLRLGIIVQNK</sequence>
<dbReference type="RefSeq" id="WP_166921023.1">
    <property type="nucleotide sequence ID" value="NZ_JAASRN010000008.1"/>
</dbReference>
<keyword evidence="2" id="KW-1185">Reference proteome</keyword>
<reference evidence="1 2" key="1">
    <citation type="submission" date="2020-03" db="EMBL/GenBank/DDBJ databases">
        <title>Genomic Encyclopedia of Type Strains, Phase IV (KMG-IV): sequencing the most valuable type-strain genomes for metagenomic binning, comparative biology and taxonomic classification.</title>
        <authorList>
            <person name="Goeker M."/>
        </authorList>
    </citation>
    <scope>NUCLEOTIDE SEQUENCE [LARGE SCALE GENOMIC DNA]</scope>
    <source>
        <strain evidence="1 2">DSM 5718</strain>
    </source>
</reference>
<evidence type="ECO:0000313" key="2">
    <source>
        <dbReference type="Proteomes" id="UP000537126"/>
    </source>
</evidence>
<proteinExistence type="predicted"/>
<dbReference type="Pfam" id="PF13689">
    <property type="entry name" value="DUF4154"/>
    <property type="match status" value="1"/>
</dbReference>
<dbReference type="InterPro" id="IPR025293">
    <property type="entry name" value="YfiR/HmsC-like"/>
</dbReference>
<dbReference type="EMBL" id="JAASRN010000008">
    <property type="protein sequence ID" value="NIK74848.1"/>
    <property type="molecule type" value="Genomic_DNA"/>
</dbReference>
<comment type="caution">
    <text evidence="1">The sequence shown here is derived from an EMBL/GenBank/DDBJ whole genome shotgun (WGS) entry which is preliminary data.</text>
</comment>
<dbReference type="Proteomes" id="UP000537126">
    <property type="component" value="Unassembled WGS sequence"/>
</dbReference>
<organism evidence="1 2">
    <name type="scientific">Thermonema lapsum</name>
    <dbReference type="NCBI Taxonomy" id="28195"/>
    <lineage>
        <taxon>Bacteria</taxon>
        <taxon>Pseudomonadati</taxon>
        <taxon>Bacteroidota</taxon>
        <taxon>Cytophagia</taxon>
        <taxon>Cytophagales</taxon>
        <taxon>Thermonemataceae</taxon>
        <taxon>Thermonema</taxon>
    </lineage>
</organism>
<dbReference type="AlphaFoldDB" id="A0A846MT05"/>
<evidence type="ECO:0008006" key="3">
    <source>
        <dbReference type="Google" id="ProtNLM"/>
    </source>
</evidence>
<protein>
    <recommendedName>
        <fullName evidence="3">DUF4154 domain-containing protein</fullName>
    </recommendedName>
</protein>
<evidence type="ECO:0000313" key="1">
    <source>
        <dbReference type="EMBL" id="NIK74848.1"/>
    </source>
</evidence>
<name>A0A846MT05_9BACT</name>
<gene>
    <name evidence="1" type="ORF">FHS56_002381</name>
</gene>